<name>A0A9D5HFS5_9LILI</name>
<accession>A0A9D5HFS5</accession>
<keyword evidence="3" id="KW-1185">Reference proteome</keyword>
<dbReference type="EMBL" id="JAGGNH010000004">
    <property type="protein sequence ID" value="KAJ0974869.1"/>
    <property type="molecule type" value="Genomic_DNA"/>
</dbReference>
<feature type="region of interest" description="Disordered" evidence="1">
    <location>
        <begin position="96"/>
        <end position="128"/>
    </location>
</feature>
<gene>
    <name evidence="2" type="ORF">J5N97_016834</name>
</gene>
<evidence type="ECO:0000256" key="1">
    <source>
        <dbReference type="SAM" id="MobiDB-lite"/>
    </source>
</evidence>
<dbReference type="AlphaFoldDB" id="A0A9D5HFS5"/>
<evidence type="ECO:0000313" key="3">
    <source>
        <dbReference type="Proteomes" id="UP001085076"/>
    </source>
</evidence>
<reference evidence="2" key="1">
    <citation type="submission" date="2021-03" db="EMBL/GenBank/DDBJ databases">
        <authorList>
            <person name="Li Z."/>
            <person name="Yang C."/>
        </authorList>
    </citation>
    <scope>NUCLEOTIDE SEQUENCE</scope>
    <source>
        <strain evidence="2">Dzin_1.0</strain>
        <tissue evidence="2">Leaf</tissue>
    </source>
</reference>
<proteinExistence type="predicted"/>
<dbReference type="Proteomes" id="UP001085076">
    <property type="component" value="Miscellaneous, Linkage group lg04"/>
</dbReference>
<evidence type="ECO:0000313" key="2">
    <source>
        <dbReference type="EMBL" id="KAJ0974869.1"/>
    </source>
</evidence>
<reference evidence="2" key="2">
    <citation type="journal article" date="2022" name="Hortic Res">
        <title>The genome of Dioscorea zingiberensis sheds light on the biosynthesis, origin and evolution of the medicinally important diosgenin saponins.</title>
        <authorList>
            <person name="Li Y."/>
            <person name="Tan C."/>
            <person name="Li Z."/>
            <person name="Guo J."/>
            <person name="Li S."/>
            <person name="Chen X."/>
            <person name="Wang C."/>
            <person name="Dai X."/>
            <person name="Yang H."/>
            <person name="Song W."/>
            <person name="Hou L."/>
            <person name="Xu J."/>
            <person name="Tong Z."/>
            <person name="Xu A."/>
            <person name="Yuan X."/>
            <person name="Wang W."/>
            <person name="Yang Q."/>
            <person name="Chen L."/>
            <person name="Sun Z."/>
            <person name="Wang K."/>
            <person name="Pan B."/>
            <person name="Chen J."/>
            <person name="Bao Y."/>
            <person name="Liu F."/>
            <person name="Qi X."/>
            <person name="Gang D.R."/>
            <person name="Wen J."/>
            <person name="Li J."/>
        </authorList>
    </citation>
    <scope>NUCLEOTIDE SEQUENCE</scope>
    <source>
        <strain evidence="2">Dzin_1.0</strain>
    </source>
</reference>
<comment type="caution">
    <text evidence="2">The sequence shown here is derived from an EMBL/GenBank/DDBJ whole genome shotgun (WGS) entry which is preliminary data.</text>
</comment>
<protein>
    <submittedName>
        <fullName evidence="2">Uncharacterized protein</fullName>
    </submittedName>
</protein>
<organism evidence="2 3">
    <name type="scientific">Dioscorea zingiberensis</name>
    <dbReference type="NCBI Taxonomy" id="325984"/>
    <lineage>
        <taxon>Eukaryota</taxon>
        <taxon>Viridiplantae</taxon>
        <taxon>Streptophyta</taxon>
        <taxon>Embryophyta</taxon>
        <taxon>Tracheophyta</taxon>
        <taxon>Spermatophyta</taxon>
        <taxon>Magnoliopsida</taxon>
        <taxon>Liliopsida</taxon>
        <taxon>Dioscoreales</taxon>
        <taxon>Dioscoreaceae</taxon>
        <taxon>Dioscorea</taxon>
    </lineage>
</organism>
<sequence length="128" mass="14953">MIKLERVLKREGRAKRRVRNEEIVGESFKRETLAQRSISVESIVSRKLWLPEDEWFYSEAIAVRALWDLLELSRVPRMTNLHCWIMSHCRPLLNPDKKGAKVRSPLPKSPTNHRDLLYRGSKQGHGPA</sequence>